<dbReference type="InterPro" id="IPR059206">
    <property type="entry name" value="Sll1717-like"/>
</dbReference>
<comment type="caution">
    <text evidence="1">The sequence shown here is derived from an EMBL/GenBank/DDBJ whole genome shotgun (WGS) entry which is preliminary data.</text>
</comment>
<accession>A0A223U7R5</accession>
<dbReference type="NCBIfam" id="NF047389">
    <property type="entry name" value="ATPase_Sll1717"/>
    <property type="match status" value="1"/>
</dbReference>
<dbReference type="RefSeq" id="WP_025711506.1">
    <property type="nucleotide sequence ID" value="NZ_CAAHGB010000003.1"/>
</dbReference>
<dbReference type="EMBL" id="UJZG01000020">
    <property type="protein sequence ID" value="SXE01191.1"/>
    <property type="molecule type" value="Genomic_DNA"/>
</dbReference>
<dbReference type="KEGG" id="kqv:B8P98_07265"/>
<sequence>MVFSKFAKKQNAALFLGAPEAEAESLPTSKVSLFDVYEDHHDLFGELSNEKFIVVGRKGCGKSAFAEYAYTLSKGDANLFCSFIRQDVVNMETLVQIGAVEGNESHSKEYLFKWLIYTHILKLFFENEASQDAKQFGLLKEFLKKNSGYIDIDKGEILELVKKHKFEVSIEQFKRFFKGKYGQDVEIKESRAAYYKLLPHLERVIVSVLQSPLNVENENSYVVFFDDLDIGFNAENKDSVDTIINLLRISKYVNNNIFSKNNIPAKAIILIRDDVERMLSPLGADIAKLFSSYATSLDWYQEEFLNKDKENELGLKKLIEKRAKNAFVKSCIPMSKSSAWESLVSEEFAPKSSFKYICDHTYFRPRDLILFFKPLETGRYEIPLNKYSVNGLLGQYASELVKELNNELSSFYSTIQIQNIFDSLKLIDKKYNCQYEQAKEIIEDNCNEIDSELLLEDLFNRSLIGTIDRGNNFVKFKHKISKKEVVEYSIDKNAYIIVHSGLKVYLQNR</sequence>
<evidence type="ECO:0000313" key="2">
    <source>
        <dbReference type="EMBL" id="VVJ45711.1"/>
    </source>
</evidence>
<keyword evidence="4" id="KW-1185">Reference proteome</keyword>
<organism evidence="1 3">
    <name type="scientific">Klebsiella quasivariicola</name>
    <dbReference type="NCBI Taxonomy" id="2026240"/>
    <lineage>
        <taxon>Bacteria</taxon>
        <taxon>Pseudomonadati</taxon>
        <taxon>Pseudomonadota</taxon>
        <taxon>Gammaproteobacteria</taxon>
        <taxon>Enterobacterales</taxon>
        <taxon>Enterobacteriaceae</taxon>
        <taxon>Klebsiella/Raoultella group</taxon>
        <taxon>Klebsiella</taxon>
        <taxon>Klebsiella pneumoniae complex</taxon>
    </lineage>
</organism>
<gene>
    <name evidence="2" type="ORF">SAMEA3538468_00784</name>
    <name evidence="1" type="ORF">SAMEA3538780_04481</name>
</gene>
<dbReference type="EMBL" id="UJYZ02000002">
    <property type="protein sequence ID" value="VVJ45711.1"/>
    <property type="molecule type" value="Genomic_DNA"/>
</dbReference>
<dbReference type="Proteomes" id="UP000259400">
    <property type="component" value="Unassembled WGS sequence"/>
</dbReference>
<protein>
    <recommendedName>
        <fullName evidence="5">FunZ protein</fullName>
    </recommendedName>
</protein>
<name>A0A223U7R5_9ENTR</name>
<reference evidence="1 3" key="1">
    <citation type="submission" date="2018-08" db="EMBL/GenBank/DDBJ databases">
        <authorList>
            <consortium name="Pathogen Informatics"/>
        </authorList>
    </citation>
    <scope>NUCLEOTIDE SEQUENCE [LARGE SCALE GENOMIC DNA]</scope>
    <source>
        <strain evidence="2 4">EuSCAPE_IL010</strain>
        <strain evidence="1 3">EuSCAPE_IT371</strain>
    </source>
</reference>
<accession>A0A6C2VFB2</accession>
<dbReference type="AlphaFoldDB" id="A0A223U7R5"/>
<dbReference type="GeneID" id="69754069"/>
<proteinExistence type="predicted"/>
<dbReference type="Proteomes" id="UP000257712">
    <property type="component" value="Unassembled WGS sequence"/>
</dbReference>
<evidence type="ECO:0000313" key="4">
    <source>
        <dbReference type="Proteomes" id="UP000259400"/>
    </source>
</evidence>
<evidence type="ECO:0000313" key="1">
    <source>
        <dbReference type="EMBL" id="SXE01191.1"/>
    </source>
</evidence>
<evidence type="ECO:0008006" key="5">
    <source>
        <dbReference type="Google" id="ProtNLM"/>
    </source>
</evidence>
<evidence type="ECO:0000313" key="3">
    <source>
        <dbReference type="Proteomes" id="UP000257712"/>
    </source>
</evidence>